<protein>
    <submittedName>
        <fullName evidence="1">LPS export ABC transporter periplasmic protein LptC</fullName>
    </submittedName>
</protein>
<evidence type="ECO:0000313" key="1">
    <source>
        <dbReference type="EMBL" id="MBO8453972.1"/>
    </source>
</evidence>
<dbReference type="GO" id="GO:0015221">
    <property type="term" value="F:lipopolysaccharide transmembrane transporter activity"/>
    <property type="evidence" value="ECO:0007669"/>
    <property type="project" value="InterPro"/>
</dbReference>
<dbReference type="Gene3D" id="2.60.450.10">
    <property type="entry name" value="Lipopolysaccharide (LPS) transport protein A like domain"/>
    <property type="match status" value="1"/>
</dbReference>
<dbReference type="AlphaFoldDB" id="A0A940DN08"/>
<gene>
    <name evidence="1" type="primary">lptC</name>
    <name evidence="1" type="ORF">IAC07_04510</name>
</gene>
<dbReference type="EMBL" id="JADIMJ010000065">
    <property type="protein sequence ID" value="MBO8453972.1"/>
    <property type="molecule type" value="Genomic_DNA"/>
</dbReference>
<dbReference type="Pfam" id="PF06835">
    <property type="entry name" value="LptC"/>
    <property type="match status" value="1"/>
</dbReference>
<dbReference type="InterPro" id="IPR010664">
    <property type="entry name" value="LipoPS_assembly_LptC-rel"/>
</dbReference>
<dbReference type="InterPro" id="IPR026265">
    <property type="entry name" value="LptC"/>
</dbReference>
<proteinExistence type="predicted"/>
<reference evidence="1" key="1">
    <citation type="submission" date="2020-10" db="EMBL/GenBank/DDBJ databases">
        <authorList>
            <person name="Gilroy R."/>
        </authorList>
    </citation>
    <scope>NUCLEOTIDE SEQUENCE</scope>
    <source>
        <strain evidence="1">F1-3629</strain>
    </source>
</reference>
<dbReference type="NCBIfam" id="TIGR04409">
    <property type="entry name" value="LptC_YrbK"/>
    <property type="match status" value="1"/>
</dbReference>
<dbReference type="PROSITE" id="PS51257">
    <property type="entry name" value="PROKAR_LIPOPROTEIN"/>
    <property type="match status" value="1"/>
</dbReference>
<dbReference type="Proteomes" id="UP000771749">
    <property type="component" value="Unassembled WGS sequence"/>
</dbReference>
<comment type="caution">
    <text evidence="1">The sequence shown here is derived from an EMBL/GenBank/DDBJ whole genome shotgun (WGS) entry which is preliminary data.</text>
</comment>
<name>A0A940DN08_9BACT</name>
<organism evidence="1 2">
    <name type="scientific">Candidatus Cryptobacteroides gallistercoris</name>
    <dbReference type="NCBI Taxonomy" id="2840765"/>
    <lineage>
        <taxon>Bacteria</taxon>
        <taxon>Pseudomonadati</taxon>
        <taxon>Bacteroidota</taxon>
        <taxon>Bacteroidia</taxon>
        <taxon>Bacteroidales</taxon>
        <taxon>Candidatus Cryptobacteroides</taxon>
    </lineage>
</organism>
<dbReference type="GO" id="GO:0005886">
    <property type="term" value="C:plasma membrane"/>
    <property type="evidence" value="ECO:0007669"/>
    <property type="project" value="InterPro"/>
</dbReference>
<reference evidence="1" key="2">
    <citation type="journal article" date="2021" name="PeerJ">
        <title>Extensive microbial diversity within the chicken gut microbiome revealed by metagenomics and culture.</title>
        <authorList>
            <person name="Gilroy R."/>
            <person name="Ravi A."/>
            <person name="Getino M."/>
            <person name="Pursley I."/>
            <person name="Horton D.L."/>
            <person name="Alikhan N.F."/>
            <person name="Baker D."/>
            <person name="Gharbi K."/>
            <person name="Hall N."/>
            <person name="Watson M."/>
            <person name="Adriaenssens E.M."/>
            <person name="Foster-Nyarko E."/>
            <person name="Jarju S."/>
            <person name="Secka A."/>
            <person name="Antonio M."/>
            <person name="Oren A."/>
            <person name="Chaudhuri R.R."/>
            <person name="La Ragione R."/>
            <person name="Hildebrand F."/>
            <person name="Pallen M.J."/>
        </authorList>
    </citation>
    <scope>NUCLEOTIDE SEQUENCE</scope>
    <source>
        <strain evidence="1">F1-3629</strain>
    </source>
</reference>
<evidence type="ECO:0000313" key="2">
    <source>
        <dbReference type="Proteomes" id="UP000771749"/>
    </source>
</evidence>
<sequence>MVRIPYIFRTAATAFAVAFVVYSCKSNLGVADSLDIRQTPVQTVDNMFVVQSENGILQMRMEADLMERYEKDTMSYELFPQGFAVYGYTDGGLLETEIISDNAIHETFEDKRETWKAYGNVVVRNIIKKEVLETDTLYWDRQNGKIYTDCYVKMYSPDGLIQGYGMESDERARNTIILKVFDNFAVVVQDSTATDVDSVNFIGPILKK</sequence>
<accession>A0A940DN08</accession>